<dbReference type="EMBL" id="QMKO01001739">
    <property type="protein sequence ID" value="RTG86959.1"/>
    <property type="molecule type" value="Genomic_DNA"/>
</dbReference>
<dbReference type="PANTHER" id="PTHR37984:SF5">
    <property type="entry name" value="PROTEIN NYNRIN-LIKE"/>
    <property type="match status" value="1"/>
</dbReference>
<comment type="caution">
    <text evidence="2">The sequence shown here is derived from an EMBL/GenBank/DDBJ whole genome shotgun (WGS) entry which is preliminary data.</text>
</comment>
<dbReference type="InterPro" id="IPR043502">
    <property type="entry name" value="DNA/RNA_pol_sf"/>
</dbReference>
<evidence type="ECO:0000313" key="3">
    <source>
        <dbReference type="Proteomes" id="UP000290809"/>
    </source>
</evidence>
<dbReference type="SUPFAM" id="SSF56672">
    <property type="entry name" value="DNA/RNA polymerases"/>
    <property type="match status" value="1"/>
</dbReference>
<accession>A0A430QH06</accession>
<dbReference type="STRING" id="6184.A0A430QH06"/>
<dbReference type="InterPro" id="IPR050951">
    <property type="entry name" value="Retrovirus_Pol_polyprotein"/>
</dbReference>
<proteinExistence type="predicted"/>
<evidence type="ECO:0000259" key="1">
    <source>
        <dbReference type="PROSITE" id="PS50878"/>
    </source>
</evidence>
<name>A0A430QH06_SCHBO</name>
<dbReference type="Gene3D" id="3.30.70.270">
    <property type="match status" value="2"/>
</dbReference>
<reference evidence="2 3" key="1">
    <citation type="journal article" date="2019" name="PLoS Pathog.">
        <title>Genome sequence of the bovine parasite Schistosoma bovis Tanzania.</title>
        <authorList>
            <person name="Oey H."/>
            <person name="Zakrzewski M."/>
            <person name="Gobert G."/>
            <person name="Gravermann K."/>
            <person name="Stoye J."/>
            <person name="Jones M."/>
            <person name="Mcmanus D."/>
            <person name="Krause L."/>
        </authorList>
    </citation>
    <scope>NUCLEOTIDE SEQUENCE [LARGE SCALE GENOMIC DNA]</scope>
    <source>
        <strain evidence="2 3">TAN1997</strain>
    </source>
</reference>
<sequence length="128" mass="14493">MDTMLTDIPGMATYLDDIIVMGSTERSFMGSTERSCQVLNRVLEYGFQLREEKCIFMHSTKYIGFISDKNGRRPDHANIEAIQNMPAPTDVPSLRSFMGLTSRCSTFLPGMHQARGPLNELLSKDKPW</sequence>
<dbReference type="InterPro" id="IPR043128">
    <property type="entry name" value="Rev_trsase/Diguanyl_cyclase"/>
</dbReference>
<evidence type="ECO:0000313" key="2">
    <source>
        <dbReference type="EMBL" id="RTG86959.1"/>
    </source>
</evidence>
<gene>
    <name evidence="2" type="ORF">DC041_0004448</name>
</gene>
<organism evidence="2 3">
    <name type="scientific">Schistosoma bovis</name>
    <name type="common">Blood fluke</name>
    <dbReference type="NCBI Taxonomy" id="6184"/>
    <lineage>
        <taxon>Eukaryota</taxon>
        <taxon>Metazoa</taxon>
        <taxon>Spiralia</taxon>
        <taxon>Lophotrochozoa</taxon>
        <taxon>Platyhelminthes</taxon>
        <taxon>Trematoda</taxon>
        <taxon>Digenea</taxon>
        <taxon>Strigeidida</taxon>
        <taxon>Schistosomatoidea</taxon>
        <taxon>Schistosomatidae</taxon>
        <taxon>Schistosoma</taxon>
    </lineage>
</organism>
<protein>
    <recommendedName>
        <fullName evidence="1">Reverse transcriptase domain-containing protein</fullName>
    </recommendedName>
</protein>
<keyword evidence="3" id="KW-1185">Reference proteome</keyword>
<dbReference type="AlphaFoldDB" id="A0A430QH06"/>
<dbReference type="PANTHER" id="PTHR37984">
    <property type="entry name" value="PROTEIN CBG26694"/>
    <property type="match status" value="1"/>
</dbReference>
<feature type="domain" description="Reverse transcriptase" evidence="1">
    <location>
        <begin position="1"/>
        <end position="67"/>
    </location>
</feature>
<dbReference type="InterPro" id="IPR000477">
    <property type="entry name" value="RT_dom"/>
</dbReference>
<dbReference type="PROSITE" id="PS50878">
    <property type="entry name" value="RT_POL"/>
    <property type="match status" value="1"/>
</dbReference>
<dbReference type="Proteomes" id="UP000290809">
    <property type="component" value="Unassembled WGS sequence"/>
</dbReference>